<keyword evidence="1" id="KW-0732">Signal</keyword>
<evidence type="ECO:0000256" key="1">
    <source>
        <dbReference type="SAM" id="SignalP"/>
    </source>
</evidence>
<dbReference type="Proteomes" id="UP000727490">
    <property type="component" value="Unassembled WGS sequence"/>
</dbReference>
<keyword evidence="4" id="KW-1185">Reference proteome</keyword>
<comment type="caution">
    <text evidence="3">The sequence shown here is derived from an EMBL/GenBank/DDBJ whole genome shotgun (WGS) entry which is preliminary data.</text>
</comment>
<dbReference type="PANTHER" id="PTHR37828">
    <property type="entry name" value="GSR2449 PROTEIN"/>
    <property type="match status" value="1"/>
</dbReference>
<evidence type="ECO:0000259" key="2">
    <source>
        <dbReference type="Pfam" id="PF03795"/>
    </source>
</evidence>
<dbReference type="EMBL" id="RPHB01000001">
    <property type="protein sequence ID" value="MBW3466231.1"/>
    <property type="molecule type" value="Genomic_DNA"/>
</dbReference>
<gene>
    <name evidence="3" type="ORF">EGN73_00175</name>
</gene>
<reference evidence="3 4" key="1">
    <citation type="journal article" date="2020" name="Syst. Appl. Microbiol.">
        <title>Arthrospiribacter ruber gen. nov., sp. nov., a novel bacterium isolated from Arthrospira cultures.</title>
        <authorList>
            <person name="Waleron M."/>
            <person name="Misztak A."/>
            <person name="Waleron M.M."/>
            <person name="Furmaniak M."/>
            <person name="Mrozik A."/>
            <person name="Waleron K."/>
        </authorList>
    </citation>
    <scope>NUCLEOTIDE SEQUENCE [LARGE SCALE GENOMIC DNA]</scope>
    <source>
        <strain evidence="3 4">DPMB0001</strain>
    </source>
</reference>
<sequence>MKPKIYFILACIIFLQHHSYAQQVDFDATLAEELGADDYGMKTYVMAFLLGGDKSGNYSAEERAEIQKGHMAHINLLSEKGKLILAGPFVDGGEKRGIFLFNVDSIEEAEKLTQEDPAVASGVLKMELVKWYGSAALLLTPEQHKRVQKKGF</sequence>
<protein>
    <recommendedName>
        <fullName evidence="2">YCII-related domain-containing protein</fullName>
    </recommendedName>
</protein>
<dbReference type="InterPro" id="IPR005545">
    <property type="entry name" value="YCII"/>
</dbReference>
<dbReference type="AlphaFoldDB" id="A0A951IU69"/>
<evidence type="ECO:0000313" key="3">
    <source>
        <dbReference type="EMBL" id="MBW3466231.1"/>
    </source>
</evidence>
<name>A0A951IU69_9BACT</name>
<accession>A0A951IU69</accession>
<dbReference type="RefSeq" id="WP_219286026.1">
    <property type="nucleotide sequence ID" value="NZ_RPHB01000001.1"/>
</dbReference>
<proteinExistence type="predicted"/>
<feature type="signal peptide" evidence="1">
    <location>
        <begin position="1"/>
        <end position="21"/>
    </location>
</feature>
<dbReference type="PANTHER" id="PTHR37828:SF1">
    <property type="entry name" value="YCII-RELATED DOMAIN-CONTAINING PROTEIN"/>
    <property type="match status" value="1"/>
</dbReference>
<organism evidence="3 4">
    <name type="scientific">Arthrospiribacter ruber</name>
    <dbReference type="NCBI Taxonomy" id="2487934"/>
    <lineage>
        <taxon>Bacteria</taxon>
        <taxon>Pseudomonadati</taxon>
        <taxon>Bacteroidota</taxon>
        <taxon>Cytophagia</taxon>
        <taxon>Cytophagales</taxon>
        <taxon>Cyclobacteriaceae</taxon>
        <taxon>Arthrospiribacter</taxon>
    </lineage>
</organism>
<evidence type="ECO:0000313" key="4">
    <source>
        <dbReference type="Proteomes" id="UP000727490"/>
    </source>
</evidence>
<feature type="domain" description="YCII-related" evidence="2">
    <location>
        <begin position="58"/>
        <end position="129"/>
    </location>
</feature>
<dbReference type="Pfam" id="PF03795">
    <property type="entry name" value="YCII"/>
    <property type="match status" value="1"/>
</dbReference>
<feature type="chain" id="PRO_5037291886" description="YCII-related domain-containing protein" evidence="1">
    <location>
        <begin position="22"/>
        <end position="152"/>
    </location>
</feature>